<dbReference type="InterPro" id="IPR002921">
    <property type="entry name" value="Fungal_lipase-type"/>
</dbReference>
<evidence type="ECO:0000256" key="5">
    <source>
        <dbReference type="SAM" id="SignalP"/>
    </source>
</evidence>
<dbReference type="EMBL" id="AYKW01000056">
    <property type="protein sequence ID" value="PIL24814.1"/>
    <property type="molecule type" value="Genomic_DNA"/>
</dbReference>
<gene>
    <name evidence="7" type="ORF">GSI_12700</name>
</gene>
<comment type="similarity">
    <text evidence="2">Belongs to the AB hydrolase superfamily. Lipase family. Class 3 subfamily.</text>
</comment>
<protein>
    <recommendedName>
        <fullName evidence="6">Fungal lipase-type domain-containing protein</fullName>
    </recommendedName>
</protein>
<accession>A0A2G8RTK6</accession>
<feature type="signal peptide" evidence="5">
    <location>
        <begin position="1"/>
        <end position="22"/>
    </location>
</feature>
<organism evidence="7 8">
    <name type="scientific">Ganoderma sinense ZZ0214-1</name>
    <dbReference type="NCBI Taxonomy" id="1077348"/>
    <lineage>
        <taxon>Eukaryota</taxon>
        <taxon>Fungi</taxon>
        <taxon>Dikarya</taxon>
        <taxon>Basidiomycota</taxon>
        <taxon>Agaricomycotina</taxon>
        <taxon>Agaricomycetes</taxon>
        <taxon>Polyporales</taxon>
        <taxon>Polyporaceae</taxon>
        <taxon>Ganoderma</taxon>
    </lineage>
</organism>
<keyword evidence="8" id="KW-1185">Reference proteome</keyword>
<comment type="catalytic activity">
    <reaction evidence="3">
        <text>a diacylglycerol + H2O = a monoacylglycerol + a fatty acid + H(+)</text>
        <dbReference type="Rhea" id="RHEA:32731"/>
        <dbReference type="ChEBI" id="CHEBI:15377"/>
        <dbReference type="ChEBI" id="CHEBI:15378"/>
        <dbReference type="ChEBI" id="CHEBI:17408"/>
        <dbReference type="ChEBI" id="CHEBI:18035"/>
        <dbReference type="ChEBI" id="CHEBI:28868"/>
    </reaction>
</comment>
<evidence type="ECO:0000313" key="7">
    <source>
        <dbReference type="EMBL" id="PIL24814.1"/>
    </source>
</evidence>
<dbReference type="PANTHER" id="PTHR45856">
    <property type="entry name" value="ALPHA/BETA-HYDROLASES SUPERFAMILY PROTEIN"/>
    <property type="match status" value="1"/>
</dbReference>
<comment type="catalytic activity">
    <reaction evidence="4">
        <text>a monoacylglycerol + H2O = glycerol + a fatty acid + H(+)</text>
        <dbReference type="Rhea" id="RHEA:15245"/>
        <dbReference type="ChEBI" id="CHEBI:15377"/>
        <dbReference type="ChEBI" id="CHEBI:15378"/>
        <dbReference type="ChEBI" id="CHEBI:17408"/>
        <dbReference type="ChEBI" id="CHEBI:17754"/>
        <dbReference type="ChEBI" id="CHEBI:28868"/>
    </reaction>
</comment>
<keyword evidence="1" id="KW-1015">Disulfide bond</keyword>
<evidence type="ECO:0000313" key="8">
    <source>
        <dbReference type="Proteomes" id="UP000230002"/>
    </source>
</evidence>
<evidence type="ECO:0000259" key="6">
    <source>
        <dbReference type="Pfam" id="PF01764"/>
    </source>
</evidence>
<dbReference type="SUPFAM" id="SSF53474">
    <property type="entry name" value="alpha/beta-Hydrolases"/>
    <property type="match status" value="1"/>
</dbReference>
<reference evidence="7 8" key="1">
    <citation type="journal article" date="2015" name="Sci. Rep.">
        <title>Chromosome-level genome map provides insights into diverse defense mechanisms in the medicinal fungus Ganoderma sinense.</title>
        <authorList>
            <person name="Zhu Y."/>
            <person name="Xu J."/>
            <person name="Sun C."/>
            <person name="Zhou S."/>
            <person name="Xu H."/>
            <person name="Nelson D.R."/>
            <person name="Qian J."/>
            <person name="Song J."/>
            <person name="Luo H."/>
            <person name="Xiang L."/>
            <person name="Li Y."/>
            <person name="Xu Z."/>
            <person name="Ji A."/>
            <person name="Wang L."/>
            <person name="Lu S."/>
            <person name="Hayward A."/>
            <person name="Sun W."/>
            <person name="Li X."/>
            <person name="Schwartz D.C."/>
            <person name="Wang Y."/>
            <person name="Chen S."/>
        </authorList>
    </citation>
    <scope>NUCLEOTIDE SEQUENCE [LARGE SCALE GENOMIC DNA]</scope>
    <source>
        <strain evidence="7 8">ZZ0214-1</strain>
    </source>
</reference>
<sequence>MTCLCSWLRIATSLLAASQAIAMRHSRMKRASVTRVSQSQMDSLTPVAHYASASYCAPSSTLAWDCTDCQANPSFHPIAAGGNSFTVQYWFVGYDPSLESVVVSVQGTKPSAIIPLLTDGDIELANLDPTLFPGLDSSIQAHQGFADAHSSSAADILAAVQQGLNQYSTSKILLTGHSLGAAITLLHSIYIPLHIPGAQVTYVGFGLPRVGDQAFADYVDAHAAIAFVTHVSNKEDWIPIVPGRMLGFHHPSGEIHIQDSGEWMACPGQDNTDARCTVGDVRNLLLGSLDYHDGPYNGVHMGC</sequence>
<evidence type="ECO:0000256" key="3">
    <source>
        <dbReference type="ARBA" id="ARBA00047591"/>
    </source>
</evidence>
<proteinExistence type="inferred from homology"/>
<evidence type="ECO:0000256" key="2">
    <source>
        <dbReference type="ARBA" id="ARBA00043996"/>
    </source>
</evidence>
<dbReference type="PANTHER" id="PTHR45856:SF25">
    <property type="entry name" value="FUNGAL LIPASE-LIKE DOMAIN-CONTAINING PROTEIN"/>
    <property type="match status" value="1"/>
</dbReference>
<dbReference type="AlphaFoldDB" id="A0A2G8RTK6"/>
<dbReference type="InterPro" id="IPR029058">
    <property type="entry name" value="AB_hydrolase_fold"/>
</dbReference>
<name>A0A2G8RTK6_9APHY</name>
<evidence type="ECO:0000256" key="4">
    <source>
        <dbReference type="ARBA" id="ARBA00048461"/>
    </source>
</evidence>
<dbReference type="Gene3D" id="3.40.50.1820">
    <property type="entry name" value="alpha/beta hydrolase"/>
    <property type="match status" value="1"/>
</dbReference>
<dbReference type="GO" id="GO:0006629">
    <property type="term" value="P:lipid metabolic process"/>
    <property type="evidence" value="ECO:0007669"/>
    <property type="project" value="InterPro"/>
</dbReference>
<dbReference type="Proteomes" id="UP000230002">
    <property type="component" value="Unassembled WGS sequence"/>
</dbReference>
<dbReference type="CDD" id="cd00519">
    <property type="entry name" value="Lipase_3"/>
    <property type="match status" value="1"/>
</dbReference>
<comment type="caution">
    <text evidence="7">The sequence shown here is derived from an EMBL/GenBank/DDBJ whole genome shotgun (WGS) entry which is preliminary data.</text>
</comment>
<keyword evidence="5" id="KW-0732">Signal</keyword>
<evidence type="ECO:0000256" key="1">
    <source>
        <dbReference type="ARBA" id="ARBA00023157"/>
    </source>
</evidence>
<feature type="domain" description="Fungal lipase-type" evidence="6">
    <location>
        <begin position="102"/>
        <end position="243"/>
    </location>
</feature>
<dbReference type="STRING" id="1077348.A0A2G8RTK6"/>
<feature type="chain" id="PRO_5013890068" description="Fungal lipase-type domain-containing protein" evidence="5">
    <location>
        <begin position="23"/>
        <end position="303"/>
    </location>
</feature>
<dbReference type="Pfam" id="PF01764">
    <property type="entry name" value="Lipase_3"/>
    <property type="match status" value="1"/>
</dbReference>
<dbReference type="InterPro" id="IPR051218">
    <property type="entry name" value="Sec_MonoDiacylglyc_Lipase"/>
</dbReference>
<dbReference type="OrthoDB" id="426718at2759"/>